<dbReference type="GO" id="GO:0051538">
    <property type="term" value="F:3 iron, 4 sulfur cluster binding"/>
    <property type="evidence" value="ECO:0007669"/>
    <property type="project" value="UniProtKB-KW"/>
</dbReference>
<protein>
    <recommendedName>
        <fullName evidence="8">Ferredoxin</fullName>
    </recommendedName>
</protein>
<keyword evidence="2 8" id="KW-0813">Transport</keyword>
<gene>
    <name evidence="9" type="ORF">BHQ17_12160</name>
</gene>
<accession>A0A1E3RV57</accession>
<evidence type="ECO:0000256" key="3">
    <source>
        <dbReference type="ARBA" id="ARBA00022723"/>
    </source>
</evidence>
<evidence type="ECO:0000256" key="2">
    <source>
        <dbReference type="ARBA" id="ARBA00022448"/>
    </source>
</evidence>
<evidence type="ECO:0000256" key="8">
    <source>
        <dbReference type="RuleBase" id="RU368020"/>
    </source>
</evidence>
<dbReference type="PANTHER" id="PTHR36923:SF3">
    <property type="entry name" value="FERREDOXIN"/>
    <property type="match status" value="1"/>
</dbReference>
<evidence type="ECO:0000256" key="6">
    <source>
        <dbReference type="ARBA" id="ARBA00023014"/>
    </source>
</evidence>
<evidence type="ECO:0000313" key="10">
    <source>
        <dbReference type="Proteomes" id="UP000094243"/>
    </source>
</evidence>
<organism evidence="9 10">
    <name type="scientific">Mycolicibacterium holsaticum</name>
    <dbReference type="NCBI Taxonomy" id="152142"/>
    <lineage>
        <taxon>Bacteria</taxon>
        <taxon>Bacillati</taxon>
        <taxon>Actinomycetota</taxon>
        <taxon>Actinomycetes</taxon>
        <taxon>Mycobacteriales</taxon>
        <taxon>Mycobacteriaceae</taxon>
        <taxon>Mycolicibacterium</taxon>
    </lineage>
</organism>
<name>A0A1E3RV57_9MYCO</name>
<keyword evidence="6 8" id="KW-0411">Iron-sulfur</keyword>
<dbReference type="Gene3D" id="3.30.70.20">
    <property type="match status" value="1"/>
</dbReference>
<dbReference type="RefSeq" id="WP_069405452.1">
    <property type="nucleotide sequence ID" value="NZ_MIGZ01000060.1"/>
</dbReference>
<comment type="function">
    <text evidence="8">Ferredoxins are iron-sulfur proteins that transfer electrons in a wide variety of metabolic reactions.</text>
</comment>
<evidence type="ECO:0000256" key="7">
    <source>
        <dbReference type="ARBA" id="ARBA00023291"/>
    </source>
</evidence>
<dbReference type="AlphaFoldDB" id="A0A1E3RV57"/>
<dbReference type="PRINTS" id="PR00352">
    <property type="entry name" value="3FE4SFRDOXIN"/>
</dbReference>
<dbReference type="EMBL" id="MIGZ01000060">
    <property type="protein sequence ID" value="ODQ93711.1"/>
    <property type="molecule type" value="Genomic_DNA"/>
</dbReference>
<sequence>MRVQADRDVCIQAGNCVMVADAVFDQDDDGIVVVLVDADGGAVQTGEVPEDQLHNVEEAVKLCPSQALRLVD</sequence>
<dbReference type="InterPro" id="IPR001080">
    <property type="entry name" value="3Fe4S_ferredoxin"/>
</dbReference>
<keyword evidence="10" id="KW-1185">Reference proteome</keyword>
<keyword evidence="3 8" id="KW-0479">Metal-binding</keyword>
<proteinExistence type="predicted"/>
<dbReference type="GO" id="GO:0005506">
    <property type="term" value="F:iron ion binding"/>
    <property type="evidence" value="ECO:0007669"/>
    <property type="project" value="UniProtKB-UniRule"/>
</dbReference>
<reference evidence="10" key="1">
    <citation type="submission" date="2016-09" db="EMBL/GenBank/DDBJ databases">
        <authorList>
            <person name="Greninger A.L."/>
            <person name="Jerome K.R."/>
            <person name="Mcnair B."/>
            <person name="Wallis C."/>
            <person name="Fang F."/>
        </authorList>
    </citation>
    <scope>NUCLEOTIDE SEQUENCE [LARGE SCALE GENOMIC DNA]</scope>
    <source>
        <strain evidence="10">M7</strain>
    </source>
</reference>
<dbReference type="Proteomes" id="UP000094243">
    <property type="component" value="Unassembled WGS sequence"/>
</dbReference>
<dbReference type="SUPFAM" id="SSF54862">
    <property type="entry name" value="4Fe-4S ferredoxins"/>
    <property type="match status" value="1"/>
</dbReference>
<evidence type="ECO:0000313" key="9">
    <source>
        <dbReference type="EMBL" id="ODQ93711.1"/>
    </source>
</evidence>
<dbReference type="Pfam" id="PF13459">
    <property type="entry name" value="Fer4_15"/>
    <property type="match status" value="1"/>
</dbReference>
<comment type="caution">
    <text evidence="9">The sequence shown here is derived from an EMBL/GenBank/DDBJ whole genome shotgun (WGS) entry which is preliminary data.</text>
</comment>
<evidence type="ECO:0000256" key="4">
    <source>
        <dbReference type="ARBA" id="ARBA00022982"/>
    </source>
</evidence>
<evidence type="ECO:0000256" key="5">
    <source>
        <dbReference type="ARBA" id="ARBA00023004"/>
    </source>
</evidence>
<dbReference type="InterPro" id="IPR051269">
    <property type="entry name" value="Fe-S_cluster_ET"/>
</dbReference>
<keyword evidence="4 8" id="KW-0249">Electron transport</keyword>
<comment type="cofactor">
    <cofactor evidence="1">
        <name>[3Fe-4S] cluster</name>
        <dbReference type="ChEBI" id="CHEBI:21137"/>
    </cofactor>
</comment>
<keyword evidence="5 8" id="KW-0408">Iron</keyword>
<dbReference type="PANTHER" id="PTHR36923">
    <property type="entry name" value="FERREDOXIN"/>
    <property type="match status" value="1"/>
</dbReference>
<evidence type="ECO:0000256" key="1">
    <source>
        <dbReference type="ARBA" id="ARBA00001927"/>
    </source>
</evidence>
<keyword evidence="7" id="KW-0003">3Fe-4S</keyword>
<dbReference type="GO" id="GO:0009055">
    <property type="term" value="F:electron transfer activity"/>
    <property type="evidence" value="ECO:0007669"/>
    <property type="project" value="UniProtKB-UniRule"/>
</dbReference>